<keyword evidence="2" id="KW-0328">Glycosyltransferase</keyword>
<dbReference type="InterPro" id="IPR000836">
    <property type="entry name" value="PRTase_dom"/>
</dbReference>
<dbReference type="AlphaFoldDB" id="C9RDC6"/>
<dbReference type="EMBL" id="CP001785">
    <property type="protein sequence ID" value="ACX52253.1"/>
    <property type="molecule type" value="Genomic_DNA"/>
</dbReference>
<keyword evidence="2" id="KW-0808">Transferase</keyword>
<keyword evidence="3" id="KW-1185">Reference proteome</keyword>
<gene>
    <name evidence="2" type="ordered locus">Adeg_1135</name>
</gene>
<name>C9RDC6_AMMDK</name>
<dbReference type="OrthoDB" id="9810066at2"/>
<dbReference type="SUPFAM" id="SSF53271">
    <property type="entry name" value="PRTase-like"/>
    <property type="match status" value="1"/>
</dbReference>
<dbReference type="GO" id="GO:0016757">
    <property type="term" value="F:glycosyltransferase activity"/>
    <property type="evidence" value="ECO:0007669"/>
    <property type="project" value="UniProtKB-KW"/>
</dbReference>
<accession>C9RDC6</accession>
<dbReference type="HOGENOM" id="CLU_083583_0_0_9"/>
<evidence type="ECO:0000259" key="1">
    <source>
        <dbReference type="Pfam" id="PF00156"/>
    </source>
</evidence>
<dbReference type="Gene3D" id="3.30.1310.20">
    <property type="entry name" value="PRTase-like"/>
    <property type="match status" value="1"/>
</dbReference>
<dbReference type="KEGG" id="adg:Adeg_1135"/>
<dbReference type="eggNOG" id="COG1926">
    <property type="taxonomic scope" value="Bacteria"/>
</dbReference>
<proteinExistence type="predicted"/>
<dbReference type="InterPro" id="IPR029057">
    <property type="entry name" value="PRTase-like"/>
</dbReference>
<evidence type="ECO:0000313" key="3">
    <source>
        <dbReference type="Proteomes" id="UP000002620"/>
    </source>
</evidence>
<feature type="domain" description="Phosphoribosyltransferase" evidence="1">
    <location>
        <begin position="26"/>
        <end position="182"/>
    </location>
</feature>
<organism evidence="2 3">
    <name type="scientific">Ammonifex degensii (strain DSM 10501 / KC4)</name>
    <dbReference type="NCBI Taxonomy" id="429009"/>
    <lineage>
        <taxon>Bacteria</taxon>
        <taxon>Bacillati</taxon>
        <taxon>Bacillota</taxon>
        <taxon>Clostridia</taxon>
        <taxon>Thermoanaerobacterales</taxon>
        <taxon>Thermoanaerobacteraceae</taxon>
        <taxon>Ammonifex</taxon>
    </lineage>
</organism>
<dbReference type="Pfam" id="PF00156">
    <property type="entry name" value="Pribosyltran"/>
    <property type="match status" value="1"/>
</dbReference>
<dbReference type="STRING" id="429009.Adeg_1135"/>
<dbReference type="CDD" id="cd06223">
    <property type="entry name" value="PRTases_typeI"/>
    <property type="match status" value="1"/>
</dbReference>
<protein>
    <submittedName>
        <fullName evidence="2">Phosphoribosyltransferase</fullName>
    </submittedName>
</protein>
<sequence>MIAEEKVRDLPELRGKERVFADREEAGRVLAGMLEKYRNSNALVLAIPAGGVPVAAVLAEELGLELDVAVVSKITLPWTTEAGYGAVAFDGTVLLNQELISYYGLTEEEIEEGRQKTAAKVARRLKELRGDRPFPQLKGRPVILVDDGLASGFTMLTAIQALKKMGVDHIIVAVPTAHWGALERVAPHVEAIYCPNIRSGWRFAVADAYELWYDVSEEEVKELLGGCDGSR</sequence>
<dbReference type="Gene3D" id="3.40.50.2020">
    <property type="match status" value="1"/>
</dbReference>
<reference evidence="2 3" key="1">
    <citation type="submission" date="2009-10" db="EMBL/GenBank/DDBJ databases">
        <title>Complete sequence of chromosome of Ammonifex degensii KC4.</title>
        <authorList>
            <consortium name="US DOE Joint Genome Institute"/>
            <person name="Kerfeld C."/>
            <person name="Goodner B."/>
            <person name="Huber H."/>
            <person name="Stetter K."/>
            <person name="Lucas S."/>
            <person name="Copeland A."/>
            <person name="Lapidus A."/>
            <person name="Glavina del Rio T."/>
            <person name="Dalin E."/>
            <person name="Tice H."/>
            <person name="Bruce D."/>
            <person name="Goodwin L."/>
            <person name="Pitluck S."/>
            <person name="Saunders E."/>
            <person name="Brettin T."/>
            <person name="Detter J.C."/>
            <person name="Han C."/>
            <person name="Larimer F."/>
            <person name="Land M."/>
            <person name="Hauser L."/>
            <person name="Kyrpides N."/>
            <person name="Ovchinnikova G."/>
            <person name="Richardson P."/>
        </authorList>
    </citation>
    <scope>NUCLEOTIDE SEQUENCE [LARGE SCALE GENOMIC DNA]</scope>
    <source>
        <strain evidence="3">DSM 10501 / KC4</strain>
    </source>
</reference>
<evidence type="ECO:0000313" key="2">
    <source>
        <dbReference type="EMBL" id="ACX52253.1"/>
    </source>
</evidence>
<dbReference type="Proteomes" id="UP000002620">
    <property type="component" value="Chromosome"/>
</dbReference>
<dbReference type="RefSeq" id="WP_015739130.1">
    <property type="nucleotide sequence ID" value="NC_013385.1"/>
</dbReference>